<gene>
    <name evidence="2" type="primary">Ulk4</name>
    <name evidence="2" type="ORF">EYF80_067245</name>
</gene>
<dbReference type="AlphaFoldDB" id="A0A4Z2E2B4"/>
<dbReference type="GO" id="GO:0016301">
    <property type="term" value="F:kinase activity"/>
    <property type="evidence" value="ECO:0007669"/>
    <property type="project" value="UniProtKB-KW"/>
</dbReference>
<evidence type="ECO:0000256" key="1">
    <source>
        <dbReference type="SAM" id="MobiDB-lite"/>
    </source>
</evidence>
<proteinExistence type="predicted"/>
<reference evidence="2 3" key="1">
    <citation type="submission" date="2019-03" db="EMBL/GenBank/DDBJ databases">
        <title>First draft genome of Liparis tanakae, snailfish: a comprehensive survey of snailfish specific genes.</title>
        <authorList>
            <person name="Kim W."/>
            <person name="Song I."/>
            <person name="Jeong J.-H."/>
            <person name="Kim D."/>
            <person name="Kim S."/>
            <person name="Ryu S."/>
            <person name="Song J.Y."/>
            <person name="Lee S.K."/>
        </authorList>
    </citation>
    <scope>NUCLEOTIDE SEQUENCE [LARGE SCALE GENOMIC DNA]</scope>
    <source>
        <tissue evidence="2">Muscle</tissue>
    </source>
</reference>
<feature type="region of interest" description="Disordered" evidence="1">
    <location>
        <begin position="64"/>
        <end position="91"/>
    </location>
</feature>
<organism evidence="2 3">
    <name type="scientific">Liparis tanakae</name>
    <name type="common">Tanaka's snailfish</name>
    <dbReference type="NCBI Taxonomy" id="230148"/>
    <lineage>
        <taxon>Eukaryota</taxon>
        <taxon>Metazoa</taxon>
        <taxon>Chordata</taxon>
        <taxon>Craniata</taxon>
        <taxon>Vertebrata</taxon>
        <taxon>Euteleostomi</taxon>
        <taxon>Actinopterygii</taxon>
        <taxon>Neopterygii</taxon>
        <taxon>Teleostei</taxon>
        <taxon>Neoteleostei</taxon>
        <taxon>Acanthomorphata</taxon>
        <taxon>Eupercaria</taxon>
        <taxon>Perciformes</taxon>
        <taxon>Cottioidei</taxon>
        <taxon>Cottales</taxon>
        <taxon>Liparidae</taxon>
        <taxon>Liparis</taxon>
    </lineage>
</organism>
<accession>A0A4Z2E2B4</accession>
<protein>
    <submittedName>
        <fullName evidence="2">Serine/threonine-protein kinase ULK4</fullName>
    </submittedName>
</protein>
<evidence type="ECO:0000313" key="3">
    <source>
        <dbReference type="Proteomes" id="UP000314294"/>
    </source>
</evidence>
<keyword evidence="2" id="KW-0808">Transferase</keyword>
<name>A0A4Z2E2B4_9TELE</name>
<keyword evidence="3" id="KW-1185">Reference proteome</keyword>
<sequence>MSQLEALSRLTKASPAVFLALVDACGPEAVLEAAGGAGARVQQHLLTAVAAALLSSSVHAHRVAQSRVRGRSPADAPPHRSPCFTVQTRLD</sequence>
<comment type="caution">
    <text evidence="2">The sequence shown here is derived from an EMBL/GenBank/DDBJ whole genome shotgun (WGS) entry which is preliminary data.</text>
</comment>
<evidence type="ECO:0000313" key="2">
    <source>
        <dbReference type="EMBL" id="TNN22640.1"/>
    </source>
</evidence>
<dbReference type="EMBL" id="SRLO01021590">
    <property type="protein sequence ID" value="TNN22640.1"/>
    <property type="molecule type" value="Genomic_DNA"/>
</dbReference>
<dbReference type="Proteomes" id="UP000314294">
    <property type="component" value="Unassembled WGS sequence"/>
</dbReference>
<keyword evidence="2" id="KW-0418">Kinase</keyword>